<feature type="coiled-coil region" evidence="1">
    <location>
        <begin position="297"/>
        <end position="331"/>
    </location>
</feature>
<dbReference type="Proteomes" id="UP000309076">
    <property type="component" value="Unassembled WGS sequence"/>
</dbReference>
<gene>
    <name evidence="3" type="ORF">D6D21_02258</name>
</gene>
<dbReference type="EMBL" id="QZAM01000026">
    <property type="protein sequence ID" value="THW49812.1"/>
    <property type="molecule type" value="Genomic_DNA"/>
</dbReference>
<organism evidence="3 4">
    <name type="scientific">Aureobasidium pullulans</name>
    <name type="common">Black yeast</name>
    <name type="synonym">Pullularia pullulans</name>
    <dbReference type="NCBI Taxonomy" id="5580"/>
    <lineage>
        <taxon>Eukaryota</taxon>
        <taxon>Fungi</taxon>
        <taxon>Dikarya</taxon>
        <taxon>Ascomycota</taxon>
        <taxon>Pezizomycotina</taxon>
        <taxon>Dothideomycetes</taxon>
        <taxon>Dothideomycetidae</taxon>
        <taxon>Dothideales</taxon>
        <taxon>Saccotheciaceae</taxon>
        <taxon>Aureobasidium</taxon>
    </lineage>
</organism>
<feature type="compositionally biased region" description="Polar residues" evidence="2">
    <location>
        <begin position="15"/>
        <end position="26"/>
    </location>
</feature>
<evidence type="ECO:0000256" key="2">
    <source>
        <dbReference type="SAM" id="MobiDB-lite"/>
    </source>
</evidence>
<feature type="region of interest" description="Disordered" evidence="2">
    <location>
        <begin position="1"/>
        <end position="117"/>
    </location>
</feature>
<protein>
    <submittedName>
        <fullName evidence="3">Uncharacterized protein</fullName>
    </submittedName>
</protein>
<evidence type="ECO:0000313" key="4">
    <source>
        <dbReference type="Proteomes" id="UP000309076"/>
    </source>
</evidence>
<dbReference type="AlphaFoldDB" id="A0AB74J5V3"/>
<proteinExistence type="predicted"/>
<comment type="caution">
    <text evidence="3">The sequence shown here is derived from an EMBL/GenBank/DDBJ whole genome shotgun (WGS) entry which is preliminary data.</text>
</comment>
<evidence type="ECO:0000313" key="3">
    <source>
        <dbReference type="EMBL" id="THW49812.1"/>
    </source>
</evidence>
<name>A0AB74J5V3_AURPU</name>
<sequence length="348" mass="39729">MPSTPLQRRIPIRTDSLSNDQPTTLPHQKELPPVPSPSRPRHLRLNHKVLSTIYESSADENKARWSIRPVPQHEDEHEEDVPDSTTSPGQDDEDERSMISHSSSHSSKLEISVTSTDPTSVTESQICNISSTTDHYTKAYQEYRIISLTSRKLTFATNLHTTLDKTQLLTNQLHVSTLPFNILTAILHQPTKSSSTLEDLREQVASQQAAIKNKTEDIRLTVRTLLTSNQSLIRESEVLLKENAKSNLELFTQERLAVNRLMATLASNEHVKVEKDQDLEHQQNTLTTFNEYVGSLVENLEMQNVGLESLIREVNQKVKSLEGEIDICMREERWFRGIFRKILLPSHR</sequence>
<accession>A0AB74J5V3</accession>
<reference evidence="3 4" key="1">
    <citation type="submission" date="2018-10" db="EMBL/GenBank/DDBJ databases">
        <title>Fifty Aureobasidium pullulans genomes reveal a recombining polyextremotolerant generalist.</title>
        <authorList>
            <person name="Gostincar C."/>
            <person name="Turk M."/>
            <person name="Zajc J."/>
            <person name="Gunde-Cimerman N."/>
        </authorList>
    </citation>
    <scope>NUCLEOTIDE SEQUENCE [LARGE SCALE GENOMIC DNA]</scope>
    <source>
        <strain evidence="3 4">EXF-10796</strain>
    </source>
</reference>
<evidence type="ECO:0000256" key="1">
    <source>
        <dbReference type="SAM" id="Coils"/>
    </source>
</evidence>
<keyword evidence="1" id="KW-0175">Coiled coil</keyword>